<evidence type="ECO:0000313" key="6">
    <source>
        <dbReference type="EMBL" id="APO85260.1"/>
    </source>
</evidence>
<reference evidence="6 7" key="1">
    <citation type="submission" date="2016-12" db="EMBL/GenBank/DDBJ databases">
        <title>Draft Genome Sequence of Mercury Resistant Pseudomonas DRA525.</title>
        <authorList>
            <person name="Drace K.M."/>
        </authorList>
    </citation>
    <scope>NUCLEOTIDE SEQUENCE [LARGE SCALE GENOMIC DNA]</scope>
    <source>
        <strain evidence="6 7">DRA525</strain>
    </source>
</reference>
<evidence type="ECO:0000256" key="1">
    <source>
        <dbReference type="ARBA" id="ARBA00005495"/>
    </source>
</evidence>
<comment type="similarity">
    <text evidence="1">Belongs to the Gfa family.</text>
</comment>
<dbReference type="EMBL" id="CP018743">
    <property type="protein sequence ID" value="APO85260.1"/>
    <property type="molecule type" value="Genomic_DNA"/>
</dbReference>
<dbReference type="PROSITE" id="PS51891">
    <property type="entry name" value="CENP_V_GFA"/>
    <property type="match status" value="1"/>
</dbReference>
<organism evidence="6 7">
    <name type="scientific">Pseudomonas putida</name>
    <name type="common">Arthrobacter siderocapsulatus</name>
    <dbReference type="NCBI Taxonomy" id="303"/>
    <lineage>
        <taxon>Bacteria</taxon>
        <taxon>Pseudomonadati</taxon>
        <taxon>Pseudomonadota</taxon>
        <taxon>Gammaproteobacteria</taxon>
        <taxon>Pseudomonadales</taxon>
        <taxon>Pseudomonadaceae</taxon>
        <taxon>Pseudomonas</taxon>
    </lineage>
</organism>
<dbReference type="PANTHER" id="PTHR33337:SF40">
    <property type="entry name" value="CENP-V_GFA DOMAIN-CONTAINING PROTEIN-RELATED"/>
    <property type="match status" value="1"/>
</dbReference>
<gene>
    <name evidence="6" type="ORF">BL240_28935</name>
</gene>
<dbReference type="GO" id="GO:0046872">
    <property type="term" value="F:metal ion binding"/>
    <property type="evidence" value="ECO:0007669"/>
    <property type="project" value="UniProtKB-KW"/>
</dbReference>
<dbReference type="Gene3D" id="3.90.1590.10">
    <property type="entry name" value="glutathione-dependent formaldehyde- activating enzyme (gfa)"/>
    <property type="match status" value="1"/>
</dbReference>
<keyword evidence="4" id="KW-0456">Lyase</keyword>
<evidence type="ECO:0000256" key="4">
    <source>
        <dbReference type="ARBA" id="ARBA00023239"/>
    </source>
</evidence>
<keyword evidence="2" id="KW-0479">Metal-binding</keyword>
<dbReference type="InterPro" id="IPR006913">
    <property type="entry name" value="CENP-V/GFA"/>
</dbReference>
<protein>
    <submittedName>
        <fullName evidence="6">Aldehyde-activating protein</fullName>
    </submittedName>
</protein>
<dbReference type="SUPFAM" id="SSF51316">
    <property type="entry name" value="Mss4-like"/>
    <property type="match status" value="1"/>
</dbReference>
<dbReference type="InterPro" id="IPR011057">
    <property type="entry name" value="Mss4-like_sf"/>
</dbReference>
<dbReference type="PANTHER" id="PTHR33337">
    <property type="entry name" value="GFA DOMAIN-CONTAINING PROTEIN"/>
    <property type="match status" value="1"/>
</dbReference>
<name>A0A1L5PYM4_PSEPU</name>
<sequence length="134" mass="14869">MMQDVTEGGCHCGALRYRLEGDLTDIAHCHCSICRRVSGGLVVTWLTVPRSGFQWLAGEPNCYVAPASCSRYFCGHCGAHVALVTTHSPETVDVTVATLDHQERVRANRHIWVGSRLPWLHLEEDLPSEAEENL</sequence>
<evidence type="ECO:0000259" key="5">
    <source>
        <dbReference type="PROSITE" id="PS51891"/>
    </source>
</evidence>
<evidence type="ECO:0000256" key="3">
    <source>
        <dbReference type="ARBA" id="ARBA00022833"/>
    </source>
</evidence>
<proteinExistence type="inferred from homology"/>
<dbReference type="Pfam" id="PF04828">
    <property type="entry name" value="GFA"/>
    <property type="match status" value="1"/>
</dbReference>
<evidence type="ECO:0000313" key="7">
    <source>
        <dbReference type="Proteomes" id="UP000185146"/>
    </source>
</evidence>
<dbReference type="GO" id="GO:0016846">
    <property type="term" value="F:carbon-sulfur lyase activity"/>
    <property type="evidence" value="ECO:0007669"/>
    <property type="project" value="InterPro"/>
</dbReference>
<evidence type="ECO:0000256" key="2">
    <source>
        <dbReference type="ARBA" id="ARBA00022723"/>
    </source>
</evidence>
<dbReference type="AlphaFoldDB" id="A0A1L5PYM4"/>
<feature type="domain" description="CENP-V/GFA" evidence="5">
    <location>
        <begin position="6"/>
        <end position="120"/>
    </location>
</feature>
<keyword evidence="3" id="KW-0862">Zinc</keyword>
<dbReference type="Proteomes" id="UP000185146">
    <property type="component" value="Chromosome"/>
</dbReference>
<accession>A0A1L5PYM4</accession>